<organism evidence="5 6">
    <name type="scientific">Rufibacter quisquiliarum</name>
    <dbReference type="NCBI Taxonomy" id="1549639"/>
    <lineage>
        <taxon>Bacteria</taxon>
        <taxon>Pseudomonadati</taxon>
        <taxon>Bacteroidota</taxon>
        <taxon>Cytophagia</taxon>
        <taxon>Cytophagales</taxon>
        <taxon>Hymenobacteraceae</taxon>
        <taxon>Rufibacter</taxon>
    </lineage>
</organism>
<sequence length="186" mass="21199">MMAIQGSRSGFEDFMPQTFSSMLDRFFNDSVNNRERLNRFSPLVDICETDQSYQIEATLPGLAKEDIQLDFHEGQLTISGERTLQKEQKEKQYHLVENHYGTFSRSFRLPDTIDHEKIEAVFENGILRVTVPKDERKTARHRIQVRDGAAQPVQLEESSGTGNQNPVKAAAPKKKQPSLAHENGTH</sequence>
<accession>A0A839GNN3</accession>
<dbReference type="Gene3D" id="2.60.40.790">
    <property type="match status" value="1"/>
</dbReference>
<dbReference type="RefSeq" id="WP_246387063.1">
    <property type="nucleotide sequence ID" value="NZ_JACJIQ010000013.1"/>
</dbReference>
<feature type="compositionally biased region" description="Polar residues" evidence="3">
    <location>
        <begin position="156"/>
        <end position="165"/>
    </location>
</feature>
<evidence type="ECO:0000256" key="2">
    <source>
        <dbReference type="RuleBase" id="RU003616"/>
    </source>
</evidence>
<protein>
    <submittedName>
        <fullName evidence="5">HSP20 family protein</fullName>
    </submittedName>
</protein>
<gene>
    <name evidence="5" type="ORF">FHS90_003147</name>
</gene>
<dbReference type="CDD" id="cd06464">
    <property type="entry name" value="ACD_sHsps-like"/>
    <property type="match status" value="1"/>
</dbReference>
<dbReference type="SUPFAM" id="SSF49764">
    <property type="entry name" value="HSP20-like chaperones"/>
    <property type="match status" value="1"/>
</dbReference>
<proteinExistence type="inferred from homology"/>
<evidence type="ECO:0000313" key="5">
    <source>
        <dbReference type="EMBL" id="MBA9078419.1"/>
    </source>
</evidence>
<comment type="caution">
    <text evidence="5">The sequence shown here is derived from an EMBL/GenBank/DDBJ whole genome shotgun (WGS) entry which is preliminary data.</text>
</comment>
<dbReference type="AlphaFoldDB" id="A0A839GNN3"/>
<dbReference type="InterPro" id="IPR002068">
    <property type="entry name" value="A-crystallin/Hsp20_dom"/>
</dbReference>
<dbReference type="Pfam" id="PF00011">
    <property type="entry name" value="HSP20"/>
    <property type="match status" value="1"/>
</dbReference>
<dbReference type="InterPro" id="IPR008978">
    <property type="entry name" value="HSP20-like_chaperone"/>
</dbReference>
<dbReference type="PANTHER" id="PTHR11527">
    <property type="entry name" value="HEAT-SHOCK PROTEIN 20 FAMILY MEMBER"/>
    <property type="match status" value="1"/>
</dbReference>
<comment type="similarity">
    <text evidence="1 2">Belongs to the small heat shock protein (HSP20) family.</text>
</comment>
<dbReference type="PROSITE" id="PS01031">
    <property type="entry name" value="SHSP"/>
    <property type="match status" value="1"/>
</dbReference>
<keyword evidence="6" id="KW-1185">Reference proteome</keyword>
<reference evidence="5 6" key="1">
    <citation type="submission" date="2020-08" db="EMBL/GenBank/DDBJ databases">
        <title>Genomic Encyclopedia of Type Strains, Phase IV (KMG-IV): sequencing the most valuable type-strain genomes for metagenomic binning, comparative biology and taxonomic classification.</title>
        <authorList>
            <person name="Goeker M."/>
        </authorList>
    </citation>
    <scope>NUCLEOTIDE SEQUENCE [LARGE SCALE GENOMIC DNA]</scope>
    <source>
        <strain evidence="5 6">DSM 29854</strain>
    </source>
</reference>
<evidence type="ECO:0000313" key="6">
    <source>
        <dbReference type="Proteomes" id="UP000563094"/>
    </source>
</evidence>
<evidence type="ECO:0000259" key="4">
    <source>
        <dbReference type="PROSITE" id="PS01031"/>
    </source>
</evidence>
<dbReference type="InterPro" id="IPR031107">
    <property type="entry name" value="Small_HSP"/>
</dbReference>
<feature type="domain" description="SHSP" evidence="4">
    <location>
        <begin position="34"/>
        <end position="148"/>
    </location>
</feature>
<dbReference type="EMBL" id="JACJIQ010000013">
    <property type="protein sequence ID" value="MBA9078419.1"/>
    <property type="molecule type" value="Genomic_DNA"/>
</dbReference>
<evidence type="ECO:0000256" key="1">
    <source>
        <dbReference type="PROSITE-ProRule" id="PRU00285"/>
    </source>
</evidence>
<feature type="region of interest" description="Disordered" evidence="3">
    <location>
        <begin position="145"/>
        <end position="186"/>
    </location>
</feature>
<name>A0A839GNN3_9BACT</name>
<evidence type="ECO:0000256" key="3">
    <source>
        <dbReference type="SAM" id="MobiDB-lite"/>
    </source>
</evidence>
<dbReference type="Proteomes" id="UP000563094">
    <property type="component" value="Unassembled WGS sequence"/>
</dbReference>